<feature type="region of interest" description="Disordered" evidence="1">
    <location>
        <begin position="25"/>
        <end position="46"/>
    </location>
</feature>
<keyword evidence="2" id="KW-0472">Membrane</keyword>
<comment type="caution">
    <text evidence="4">The sequence shown here is derived from an EMBL/GenBank/DDBJ whole genome shotgun (WGS) entry which is preliminary data.</text>
</comment>
<organism evidence="4 5">
    <name type="scientific">Streptomyces spiralis</name>
    <dbReference type="NCBI Taxonomy" id="66376"/>
    <lineage>
        <taxon>Bacteria</taxon>
        <taxon>Bacillati</taxon>
        <taxon>Actinomycetota</taxon>
        <taxon>Actinomycetes</taxon>
        <taxon>Kitasatosporales</taxon>
        <taxon>Streptomycetaceae</taxon>
        <taxon>Streptomyces</taxon>
    </lineage>
</organism>
<evidence type="ECO:0000256" key="3">
    <source>
        <dbReference type="SAM" id="SignalP"/>
    </source>
</evidence>
<reference evidence="4" key="1">
    <citation type="journal article" date="2014" name="Int. J. Syst. Evol. Microbiol.">
        <title>Complete genome sequence of Corynebacterium casei LMG S-19264T (=DSM 44701T), isolated from a smear-ripened cheese.</title>
        <authorList>
            <consortium name="US DOE Joint Genome Institute (JGI-PGF)"/>
            <person name="Walter F."/>
            <person name="Albersmeier A."/>
            <person name="Kalinowski J."/>
            <person name="Ruckert C."/>
        </authorList>
    </citation>
    <scope>NUCLEOTIDE SEQUENCE</scope>
    <source>
        <strain evidence="4">JCM 3302</strain>
    </source>
</reference>
<feature type="chain" id="PRO_5037195324" description="Integral membrane protein" evidence="3">
    <location>
        <begin position="22"/>
        <end position="160"/>
    </location>
</feature>
<feature type="signal peptide" evidence="3">
    <location>
        <begin position="1"/>
        <end position="21"/>
    </location>
</feature>
<evidence type="ECO:0000256" key="2">
    <source>
        <dbReference type="SAM" id="Phobius"/>
    </source>
</evidence>
<dbReference type="Proteomes" id="UP000641386">
    <property type="component" value="Unassembled WGS sequence"/>
</dbReference>
<keyword evidence="2" id="KW-0812">Transmembrane</keyword>
<keyword evidence="5" id="KW-1185">Reference proteome</keyword>
<proteinExistence type="predicted"/>
<protein>
    <recommendedName>
        <fullName evidence="6">Integral membrane protein</fullName>
    </recommendedName>
</protein>
<keyword evidence="2" id="KW-1133">Transmembrane helix</keyword>
<reference evidence="4" key="2">
    <citation type="submission" date="2020-09" db="EMBL/GenBank/DDBJ databases">
        <authorList>
            <person name="Sun Q."/>
            <person name="Ohkuma M."/>
        </authorList>
    </citation>
    <scope>NUCLEOTIDE SEQUENCE</scope>
    <source>
        <strain evidence="4">JCM 3302</strain>
    </source>
</reference>
<evidence type="ECO:0000313" key="4">
    <source>
        <dbReference type="EMBL" id="GHE81664.1"/>
    </source>
</evidence>
<dbReference type="EMBL" id="BNBC01000019">
    <property type="protein sequence ID" value="GHE81664.1"/>
    <property type="molecule type" value="Genomic_DNA"/>
</dbReference>
<feature type="transmembrane region" description="Helical" evidence="2">
    <location>
        <begin position="133"/>
        <end position="152"/>
    </location>
</feature>
<evidence type="ECO:0000256" key="1">
    <source>
        <dbReference type="SAM" id="MobiDB-lite"/>
    </source>
</evidence>
<sequence length="160" mass="15464">MRMTRIPLAVLVAVVATVGSAAPTAVEKGGGTPRADAAAGPGRGGVTADACRGGGQAASRAFGAVPTRPADGAGVTARSVAALRPHTPAVTYGVAVRCDGRAPARPAAFTAVGRARAGADGATTTGGATKADIAIGGGLMGTGVLVGAVFWMRGRFGKRV</sequence>
<name>A0A919A1Z6_9ACTN</name>
<evidence type="ECO:0000313" key="5">
    <source>
        <dbReference type="Proteomes" id="UP000641386"/>
    </source>
</evidence>
<dbReference type="AlphaFoldDB" id="A0A919A1Z6"/>
<evidence type="ECO:0008006" key="6">
    <source>
        <dbReference type="Google" id="ProtNLM"/>
    </source>
</evidence>
<keyword evidence="3" id="KW-0732">Signal</keyword>
<gene>
    <name evidence="4" type="ORF">GCM10014715_41510</name>
</gene>
<accession>A0A919A1Z6</accession>